<evidence type="ECO:0000256" key="1">
    <source>
        <dbReference type="ARBA" id="ARBA00022737"/>
    </source>
</evidence>
<feature type="region of interest" description="Disordered" evidence="3">
    <location>
        <begin position="316"/>
        <end position="335"/>
    </location>
</feature>
<dbReference type="NCBIfam" id="TIGR00756">
    <property type="entry name" value="PPR"/>
    <property type="match status" value="7"/>
</dbReference>
<feature type="domain" description="PROP1-like PPR" evidence="4">
    <location>
        <begin position="529"/>
        <end position="710"/>
    </location>
</feature>
<organism evidence="5">
    <name type="scientific">Corethron hystrix</name>
    <dbReference type="NCBI Taxonomy" id="216773"/>
    <lineage>
        <taxon>Eukaryota</taxon>
        <taxon>Sar</taxon>
        <taxon>Stramenopiles</taxon>
        <taxon>Ochrophyta</taxon>
        <taxon>Bacillariophyta</taxon>
        <taxon>Coscinodiscophyceae</taxon>
        <taxon>Corethrophycidae</taxon>
        <taxon>Corethrales</taxon>
        <taxon>Corethraceae</taxon>
        <taxon>Corethron</taxon>
    </lineage>
</organism>
<feature type="repeat" description="PPR" evidence="2">
    <location>
        <begin position="360"/>
        <end position="394"/>
    </location>
</feature>
<keyword evidence="1" id="KW-0677">Repeat</keyword>
<dbReference type="InterPro" id="IPR002885">
    <property type="entry name" value="PPR_rpt"/>
</dbReference>
<dbReference type="InterPro" id="IPR011990">
    <property type="entry name" value="TPR-like_helical_dom_sf"/>
</dbReference>
<evidence type="ECO:0000313" key="5">
    <source>
        <dbReference type="EMBL" id="CAD8902843.1"/>
    </source>
</evidence>
<evidence type="ECO:0000256" key="3">
    <source>
        <dbReference type="SAM" id="MobiDB-lite"/>
    </source>
</evidence>
<feature type="repeat" description="PPR" evidence="2">
    <location>
        <begin position="789"/>
        <end position="823"/>
    </location>
</feature>
<feature type="repeat" description="PPR" evidence="2">
    <location>
        <begin position="611"/>
        <end position="645"/>
    </location>
</feature>
<proteinExistence type="predicted"/>
<feature type="repeat" description="PPR" evidence="2">
    <location>
        <begin position="754"/>
        <end position="788"/>
    </location>
</feature>
<accession>A0A7S1C1I2</accession>
<evidence type="ECO:0000259" key="4">
    <source>
        <dbReference type="Pfam" id="PF17177"/>
    </source>
</evidence>
<evidence type="ECO:0000256" key="2">
    <source>
        <dbReference type="PROSITE-ProRule" id="PRU00708"/>
    </source>
</evidence>
<dbReference type="Pfam" id="PF13812">
    <property type="entry name" value="PPR_3"/>
    <property type="match status" value="1"/>
</dbReference>
<dbReference type="PANTHER" id="PTHR47447">
    <property type="entry name" value="OS03G0856100 PROTEIN"/>
    <property type="match status" value="1"/>
</dbReference>
<dbReference type="PROSITE" id="PS51375">
    <property type="entry name" value="PPR"/>
    <property type="match status" value="8"/>
</dbReference>
<dbReference type="Pfam" id="PF17177">
    <property type="entry name" value="PPR_long"/>
    <property type="match status" value="1"/>
</dbReference>
<feature type="repeat" description="PPR" evidence="2">
    <location>
        <begin position="525"/>
        <end position="559"/>
    </location>
</feature>
<dbReference type="EMBL" id="HBFR01041142">
    <property type="protein sequence ID" value="CAD8902843.1"/>
    <property type="molecule type" value="Transcribed_RNA"/>
</dbReference>
<dbReference type="Pfam" id="PF13041">
    <property type="entry name" value="PPR_2"/>
    <property type="match status" value="1"/>
</dbReference>
<name>A0A7S1C1I2_9STRA</name>
<feature type="repeat" description="PPR" evidence="2">
    <location>
        <begin position="485"/>
        <end position="515"/>
    </location>
</feature>
<dbReference type="AlphaFoldDB" id="A0A7S1C1I2"/>
<protein>
    <recommendedName>
        <fullName evidence="4">PROP1-like PPR domain-containing protein</fullName>
    </recommendedName>
</protein>
<dbReference type="PANTHER" id="PTHR47447:SF17">
    <property type="entry name" value="OS12G0638900 PROTEIN"/>
    <property type="match status" value="1"/>
</dbReference>
<sequence>MCALSPAPPCRCSNDSSDSDGRPVASLHASSATCGIATVVGTPPRLRRRVSPILPALFSALAASSPHASSWKLLGRASAFAPSSPSVRFARDGEPGRAASFGEVRTFLPSSVSQSATGYRRSNSRRRKKSPSDSSAQRDLEKRIRTLARTGRAAGAIDAFSSATGIALSDPRENRGIPSERVDVSVRLMNVAIDACARSNPVRTRDAVTIFHLCTQDGAKDERSRRLFAAVTGAPPPIPGARGRRRQGARTTAAPNVFSFGSLLSVLSRAGQHHAALRVLRLMHADYGVAPNAVCYAAAISACDRAVAAEIRRDGARSLDGDAPQEPPANRDEEPPWRMALQLLEEATSPQSHRPPLDMSIVGYNAVLSTLARSGRADEAETLWRTMRTRGVVPDAISHAVLMAACERAGRWDRVLACADAMDAAGLAMDGLALSGALHACERLGNADAALVYLNRMRDGACGRIRRETHGRERDDVRQDIRGPDGVAYALAVGACGRAGRWREATELLEEMRAVTGDRRDVEAEVVAYTNAIGGCALVGEYREALRLIEEMREHAALPNVVAYSAAINACAAASAMALSPLEKSEPMRSALLLLDDMKKFGKDDEDVCPNVVTYNAAIKACGEGLNLQGAYALLEEMIAEGIQPNIVTFGTLMTACERIGKADEVVKVLRNMKKWRIKPNEIVYGAAISCFRKAGEGLKAYLLLHKMLNDGLSPNIVTCNTALISLAEGSHLSEAIQLFQRLDSPNGPGPKPSPLTHTIFATCLAQEGRPEEADALLRRMRRHGHVPGVEVYTAVVAAFEREGRPMEAVRVMDLMREDGHDFYDIGICDKALKGAVRLANTLGRGLAREKWEERDRLLQDVLFAELRKEA</sequence>
<dbReference type="Gene3D" id="1.25.40.10">
    <property type="entry name" value="Tetratricopeptide repeat domain"/>
    <property type="match status" value="5"/>
</dbReference>
<feature type="region of interest" description="Disordered" evidence="3">
    <location>
        <begin position="112"/>
        <end position="139"/>
    </location>
</feature>
<feature type="region of interest" description="Disordered" evidence="3">
    <location>
        <begin position="1"/>
        <end position="26"/>
    </location>
</feature>
<reference evidence="5" key="1">
    <citation type="submission" date="2021-01" db="EMBL/GenBank/DDBJ databases">
        <authorList>
            <person name="Corre E."/>
            <person name="Pelletier E."/>
            <person name="Niang G."/>
            <person name="Scheremetjew M."/>
            <person name="Finn R."/>
            <person name="Kale V."/>
            <person name="Holt S."/>
            <person name="Cochrane G."/>
            <person name="Meng A."/>
            <person name="Brown T."/>
            <person name="Cohen L."/>
        </authorList>
    </citation>
    <scope>NUCLEOTIDE SEQUENCE</scope>
    <source>
        <strain evidence="5">308</strain>
    </source>
</reference>
<feature type="repeat" description="PPR" evidence="2">
    <location>
        <begin position="681"/>
        <end position="715"/>
    </location>
</feature>
<feature type="repeat" description="PPR" evidence="2">
    <location>
        <begin position="646"/>
        <end position="680"/>
    </location>
</feature>
<dbReference type="Pfam" id="PF01535">
    <property type="entry name" value="PPR"/>
    <property type="match status" value="3"/>
</dbReference>
<gene>
    <name evidence="5" type="ORF">CHYS00102_LOCUS30062</name>
</gene>
<dbReference type="InterPro" id="IPR033443">
    <property type="entry name" value="PROP1-like_PPR_dom"/>
</dbReference>